<dbReference type="Pfam" id="PF02706">
    <property type="entry name" value="Wzz"/>
    <property type="match status" value="1"/>
</dbReference>
<evidence type="ECO:0000256" key="2">
    <source>
        <dbReference type="ARBA" id="ARBA00006683"/>
    </source>
</evidence>
<name>A0ABS3QZR2_9ACTN</name>
<gene>
    <name evidence="10" type="ORF">J4557_15115</name>
</gene>
<evidence type="ECO:0000256" key="5">
    <source>
        <dbReference type="ARBA" id="ARBA00022989"/>
    </source>
</evidence>
<evidence type="ECO:0000256" key="8">
    <source>
        <dbReference type="SAM" id="Phobius"/>
    </source>
</evidence>
<dbReference type="Proteomes" id="UP000666915">
    <property type="component" value="Unassembled WGS sequence"/>
</dbReference>
<feature type="region of interest" description="Disordered" evidence="7">
    <location>
        <begin position="274"/>
        <end position="307"/>
    </location>
</feature>
<comment type="subcellular location">
    <subcellularLocation>
        <location evidence="1">Cell membrane</location>
        <topology evidence="1">Multi-pass membrane protein</topology>
    </subcellularLocation>
</comment>
<evidence type="ECO:0000256" key="3">
    <source>
        <dbReference type="ARBA" id="ARBA00022475"/>
    </source>
</evidence>
<feature type="transmembrane region" description="Helical" evidence="8">
    <location>
        <begin position="103"/>
        <end position="123"/>
    </location>
</feature>
<evidence type="ECO:0000256" key="6">
    <source>
        <dbReference type="ARBA" id="ARBA00023136"/>
    </source>
</evidence>
<keyword evidence="5 8" id="KW-1133">Transmembrane helix</keyword>
<evidence type="ECO:0000259" key="9">
    <source>
        <dbReference type="Pfam" id="PF02706"/>
    </source>
</evidence>
<dbReference type="PANTHER" id="PTHR32309">
    <property type="entry name" value="TYROSINE-PROTEIN KINASE"/>
    <property type="match status" value="1"/>
</dbReference>
<reference evidence="10 11" key="1">
    <citation type="submission" date="2021-03" db="EMBL/GenBank/DDBJ databases">
        <authorList>
            <person name="Kanchanasin P."/>
            <person name="Saeng-In P."/>
            <person name="Phongsopitanun W."/>
            <person name="Yuki M."/>
            <person name="Kudo T."/>
            <person name="Ohkuma M."/>
            <person name="Tanasupawat S."/>
        </authorList>
    </citation>
    <scope>NUCLEOTIDE SEQUENCE [LARGE SCALE GENOMIC DNA]</scope>
    <source>
        <strain evidence="10 11">L46</strain>
    </source>
</reference>
<comment type="caution">
    <text evidence="10">The sequence shown here is derived from an EMBL/GenBank/DDBJ whole genome shotgun (WGS) entry which is preliminary data.</text>
</comment>
<dbReference type="InterPro" id="IPR050445">
    <property type="entry name" value="Bact_polysacc_biosynth/exp"/>
</dbReference>
<evidence type="ECO:0000256" key="7">
    <source>
        <dbReference type="SAM" id="MobiDB-lite"/>
    </source>
</evidence>
<dbReference type="EMBL" id="JAGEOK010000009">
    <property type="protein sequence ID" value="MBO2438849.1"/>
    <property type="molecule type" value="Genomic_DNA"/>
</dbReference>
<dbReference type="RefSeq" id="WP_208267164.1">
    <property type="nucleotide sequence ID" value="NZ_JAGEOK010000009.1"/>
</dbReference>
<accession>A0ABS3QZR2</accession>
<feature type="domain" description="Polysaccharide chain length determinant N-terminal" evidence="9">
    <location>
        <begin position="98"/>
        <end position="141"/>
    </location>
</feature>
<keyword evidence="3" id="KW-1003">Cell membrane</keyword>
<dbReference type="InterPro" id="IPR003856">
    <property type="entry name" value="LPS_length_determ_N"/>
</dbReference>
<evidence type="ECO:0000256" key="4">
    <source>
        <dbReference type="ARBA" id="ARBA00022692"/>
    </source>
</evidence>
<feature type="compositionally biased region" description="Basic and acidic residues" evidence="7">
    <location>
        <begin position="31"/>
        <end position="49"/>
    </location>
</feature>
<proteinExistence type="inferred from homology"/>
<protein>
    <recommendedName>
        <fullName evidence="9">Polysaccharide chain length determinant N-terminal domain-containing protein</fullName>
    </recommendedName>
</protein>
<comment type="similarity">
    <text evidence="2">Belongs to the CpsC/CapA family.</text>
</comment>
<dbReference type="PANTHER" id="PTHR32309:SF31">
    <property type="entry name" value="CAPSULAR EXOPOLYSACCHARIDE FAMILY"/>
    <property type="match status" value="1"/>
</dbReference>
<keyword evidence="11" id="KW-1185">Reference proteome</keyword>
<organism evidence="10 11">
    <name type="scientific">Actinomadura nitritigenes</name>
    <dbReference type="NCBI Taxonomy" id="134602"/>
    <lineage>
        <taxon>Bacteria</taxon>
        <taxon>Bacillati</taxon>
        <taxon>Actinomycetota</taxon>
        <taxon>Actinomycetes</taxon>
        <taxon>Streptosporangiales</taxon>
        <taxon>Thermomonosporaceae</taxon>
        <taxon>Actinomadura</taxon>
    </lineage>
</organism>
<feature type="region of interest" description="Disordered" evidence="7">
    <location>
        <begin position="1"/>
        <end position="80"/>
    </location>
</feature>
<evidence type="ECO:0000313" key="11">
    <source>
        <dbReference type="Proteomes" id="UP000666915"/>
    </source>
</evidence>
<feature type="compositionally biased region" description="Basic residues" evidence="7">
    <location>
        <begin position="64"/>
        <end position="75"/>
    </location>
</feature>
<feature type="compositionally biased region" description="Low complexity" evidence="7">
    <location>
        <begin position="290"/>
        <end position="307"/>
    </location>
</feature>
<keyword evidence="4 8" id="KW-0812">Transmembrane</keyword>
<sequence>MSQRDATRKPAAGKPAPGGGPPAEAAGAEAARPDAARTRGARGKAERARAGHGRTGTAEDGRPKQGRAKARRAARRAAATPGRAAGAVLGRLRAPLTAFLRRFGLLIALVLSGFLGGLGYALFAPTTYTATAYVLVVDDGDGGQGPAAVSFAQAFGRLAPLPETLAYSSIPLPDGAMAATRDHIQSSTSPDTPLIKLAGSADTPAAAAAYANAAADALVRYGTSHRTDTGVRVALMSMAATPSAPSSPNPPLDIAVGTASGVLLAGLGAAVLSGRRGRTHQRGLHDASRPPRGAVPGPAAEPVEVHS</sequence>
<feature type="transmembrane region" description="Helical" evidence="8">
    <location>
        <begin position="254"/>
        <end position="272"/>
    </location>
</feature>
<evidence type="ECO:0000313" key="10">
    <source>
        <dbReference type="EMBL" id="MBO2438849.1"/>
    </source>
</evidence>
<evidence type="ECO:0000256" key="1">
    <source>
        <dbReference type="ARBA" id="ARBA00004651"/>
    </source>
</evidence>
<keyword evidence="6 8" id="KW-0472">Membrane</keyword>